<evidence type="ECO:0000313" key="2">
    <source>
        <dbReference type="EMBL" id="VTO13117.1"/>
    </source>
</evidence>
<dbReference type="InterPro" id="IPR001011">
    <property type="entry name" value="Acid_Pase_classA_bac"/>
</dbReference>
<organism evidence="2 3">
    <name type="scientific">Brevundimonas vancanneytii</name>
    <dbReference type="NCBI Taxonomy" id="1325724"/>
    <lineage>
        <taxon>Bacteria</taxon>
        <taxon>Pseudomonadati</taxon>
        <taxon>Pseudomonadota</taxon>
        <taxon>Alphaproteobacteria</taxon>
        <taxon>Caulobacterales</taxon>
        <taxon>Caulobacteraceae</taxon>
        <taxon>Brevundimonas</taxon>
    </lineage>
</organism>
<dbReference type="AlphaFoldDB" id="A0A4P1JY98"/>
<keyword evidence="2" id="KW-0378">Hydrolase</keyword>
<protein>
    <submittedName>
        <fullName evidence="2">Major phosphate-irrepressible acid phosphatase</fullName>
        <ecNumber evidence="2">3.1.3.2</ecNumber>
    </submittedName>
</protein>
<reference evidence="2 3" key="1">
    <citation type="submission" date="2019-04" db="EMBL/GenBank/DDBJ databases">
        <authorList>
            <consortium name="Pathogen Informatics"/>
        </authorList>
    </citation>
    <scope>NUCLEOTIDE SEQUENCE [LARGE SCALE GENOMIC DNA]</scope>
    <source>
        <strain evidence="2 3">NCTC9239</strain>
    </source>
</reference>
<dbReference type="EC" id="3.1.3.2" evidence="2"/>
<dbReference type="CDD" id="cd03397">
    <property type="entry name" value="PAP2_acid_phosphatase"/>
    <property type="match status" value="1"/>
</dbReference>
<dbReference type="Gene3D" id="1.20.144.10">
    <property type="entry name" value="Phosphatidic acid phosphatase type 2/haloperoxidase"/>
    <property type="match status" value="1"/>
</dbReference>
<dbReference type="PRINTS" id="PR00483">
    <property type="entry name" value="BACPHPHTASE"/>
</dbReference>
<sequence>MPTLTLLMGKMLGDLEMIQTPAKKGYFRKRPFVVEPLPTCIAPETWLAASGSYPSGHSALGWAWGLVLAELAPDRADAILRRGLAYGESRAVCGVHYPSDVEAGRIVGATIVTRLKADPAFQADFAKAKEEFDAARAAATEATAACPASLARQPW</sequence>
<dbReference type="GO" id="GO:0003993">
    <property type="term" value="F:acid phosphatase activity"/>
    <property type="evidence" value="ECO:0007669"/>
    <property type="project" value="UniProtKB-EC"/>
</dbReference>
<dbReference type="KEGG" id="bvy:NCTC9239_00945"/>
<accession>A0A4P1JY98</accession>
<dbReference type="SUPFAM" id="SSF48317">
    <property type="entry name" value="Acid phosphatase/Vanadium-dependent haloperoxidase"/>
    <property type="match status" value="1"/>
</dbReference>
<feature type="domain" description="Phosphatidic acid phosphatase type 2/haloperoxidase" evidence="1">
    <location>
        <begin position="3"/>
        <end position="116"/>
    </location>
</feature>
<dbReference type="EMBL" id="LR588407">
    <property type="protein sequence ID" value="VTO13117.1"/>
    <property type="molecule type" value="Genomic_DNA"/>
</dbReference>
<dbReference type="GO" id="GO:0030288">
    <property type="term" value="C:outer membrane-bounded periplasmic space"/>
    <property type="evidence" value="ECO:0007669"/>
    <property type="project" value="InterPro"/>
</dbReference>
<dbReference type="RefSeq" id="WP_252970021.1">
    <property type="nucleotide sequence ID" value="NZ_LR588407.1"/>
</dbReference>
<dbReference type="InterPro" id="IPR036938">
    <property type="entry name" value="PAP2/HPO_sf"/>
</dbReference>
<dbReference type="Proteomes" id="UP000309952">
    <property type="component" value="Chromosome"/>
</dbReference>
<proteinExistence type="predicted"/>
<dbReference type="Pfam" id="PF01569">
    <property type="entry name" value="PAP2"/>
    <property type="match status" value="1"/>
</dbReference>
<evidence type="ECO:0000259" key="1">
    <source>
        <dbReference type="SMART" id="SM00014"/>
    </source>
</evidence>
<dbReference type="InterPro" id="IPR000326">
    <property type="entry name" value="PAP2/HPO"/>
</dbReference>
<dbReference type="SMART" id="SM00014">
    <property type="entry name" value="acidPPc"/>
    <property type="match status" value="1"/>
</dbReference>
<evidence type="ECO:0000313" key="3">
    <source>
        <dbReference type="Proteomes" id="UP000309952"/>
    </source>
</evidence>
<gene>
    <name evidence="2" type="primary">phoC_1</name>
    <name evidence="2" type="ORF">NCTC9239_00945</name>
</gene>
<keyword evidence="3" id="KW-1185">Reference proteome</keyword>
<name>A0A4P1JY98_9CAUL</name>